<gene>
    <name evidence="1" type="ORF">H7F53_06340</name>
</gene>
<evidence type="ECO:0000313" key="2">
    <source>
        <dbReference type="Proteomes" id="UP000551327"/>
    </source>
</evidence>
<reference evidence="1 2" key="1">
    <citation type="submission" date="2020-08" db="EMBL/GenBank/DDBJ databases">
        <title>The genome sequence of type strain Novosphingobium piscinae KCTC 42194.</title>
        <authorList>
            <person name="Liu Y."/>
        </authorList>
    </citation>
    <scope>NUCLEOTIDE SEQUENCE [LARGE SCALE GENOMIC DNA]</scope>
    <source>
        <strain evidence="1 2">KCTC 42194</strain>
    </source>
</reference>
<proteinExistence type="predicted"/>
<dbReference type="RefSeq" id="WP_185678621.1">
    <property type="nucleotide sequence ID" value="NZ_JACLAX010000004.1"/>
</dbReference>
<dbReference type="EMBL" id="JACLAX010000004">
    <property type="protein sequence ID" value="MBC2668753.1"/>
    <property type="molecule type" value="Genomic_DNA"/>
</dbReference>
<dbReference type="Proteomes" id="UP000551327">
    <property type="component" value="Unassembled WGS sequence"/>
</dbReference>
<sequence length="429" mass="45279">MINSLNYAPNFMGWVPEGRRAGSITYPVVNASAAYATMGVEDNVTDEAKLAAVGFEDEEALIQMRSLYKLMQIEEASLLHGNATLNLATPATPTVSAAGTGATLPAATYSVICVALTAMGYLNATLTAPMSLLLPQSVVSNDGQGSFTLNGGSSARSTAGSAAVTLGQTLSASVTPVNGAVAYAWYVGTAGSERLEAVTTINSVTFRAPLNGTGQLATAITANWSLNATAYDGLMTQAYTNNTQAFINRLATGVAGTGTSLTATGTGEVTEIRDMLRTQWDNFRISITRLYVSSQELATITRLVLTSGSGPLVRLNTTGGSTSPADVKYTAGAVVGWYFNPYTADGGRYIPIILHPNMVPGTIFGYAETLPATYMSNETPTVAELLVRQDYYVEKWPRTSRQQFYGTYCQTVPAVYAPFCLAVITNIAP</sequence>
<evidence type="ECO:0000313" key="1">
    <source>
        <dbReference type="EMBL" id="MBC2668753.1"/>
    </source>
</evidence>
<comment type="caution">
    <text evidence="1">The sequence shown here is derived from an EMBL/GenBank/DDBJ whole genome shotgun (WGS) entry which is preliminary data.</text>
</comment>
<dbReference type="AlphaFoldDB" id="A0A7X1FXB7"/>
<protein>
    <submittedName>
        <fullName evidence="1">Uncharacterized protein</fullName>
    </submittedName>
</protein>
<name>A0A7X1FXB7_9SPHN</name>
<keyword evidence="2" id="KW-1185">Reference proteome</keyword>
<organism evidence="1 2">
    <name type="scientific">Novosphingobium piscinae</name>
    <dbReference type="NCBI Taxonomy" id="1507448"/>
    <lineage>
        <taxon>Bacteria</taxon>
        <taxon>Pseudomonadati</taxon>
        <taxon>Pseudomonadota</taxon>
        <taxon>Alphaproteobacteria</taxon>
        <taxon>Sphingomonadales</taxon>
        <taxon>Sphingomonadaceae</taxon>
        <taxon>Novosphingobium</taxon>
    </lineage>
</organism>
<accession>A0A7X1FXB7</accession>